<evidence type="ECO:0000313" key="2">
    <source>
        <dbReference type="Proteomes" id="UP000195326"/>
    </source>
</evidence>
<reference evidence="2" key="1">
    <citation type="submission" date="2017-04" db="EMBL/GenBank/DDBJ databases">
        <title>Function of individual gut microbiota members based on whole genome sequencing of pure cultures obtained from chicken caecum.</title>
        <authorList>
            <person name="Medvecky M."/>
            <person name="Cejkova D."/>
            <person name="Polansky O."/>
            <person name="Karasova D."/>
            <person name="Kubasova T."/>
            <person name="Cizek A."/>
            <person name="Rychlik I."/>
        </authorList>
    </citation>
    <scope>NUCLEOTIDE SEQUENCE [LARGE SCALE GENOMIC DNA]</scope>
    <source>
        <strain evidence="2">An179</strain>
    </source>
</reference>
<proteinExistence type="predicted"/>
<dbReference type="AlphaFoldDB" id="A0A1Y4LEZ4"/>
<sequence length="99" mass="11404">MNVQQDFFGTIVLEIVRRLFLIAWSVLLGHEAKRLELAMCQFGCSRCKKVPKDERLNGRWKLRNTSIYLIQDFQMVGIDGFGEILAVGLVSERVCVRTE</sequence>
<comment type="caution">
    <text evidence="1">The sequence shown here is derived from an EMBL/GenBank/DDBJ whole genome shotgun (WGS) entry which is preliminary data.</text>
</comment>
<evidence type="ECO:0000313" key="1">
    <source>
        <dbReference type="EMBL" id="OUP55273.1"/>
    </source>
</evidence>
<protein>
    <submittedName>
        <fullName evidence="1">Uncharacterized protein</fullName>
    </submittedName>
</protein>
<dbReference type="Proteomes" id="UP000195326">
    <property type="component" value="Unassembled WGS sequence"/>
</dbReference>
<dbReference type="EMBL" id="NFKL01000029">
    <property type="protein sequence ID" value="OUP55273.1"/>
    <property type="molecule type" value="Genomic_DNA"/>
</dbReference>
<gene>
    <name evidence="1" type="ORF">B5F15_15085</name>
</gene>
<accession>A0A1Y4LEZ4</accession>
<name>A0A1Y4LEZ4_9FIRM</name>
<organism evidence="1 2">
    <name type="scientific">Butyricicoccus pullicaecorum</name>
    <dbReference type="NCBI Taxonomy" id="501571"/>
    <lineage>
        <taxon>Bacteria</taxon>
        <taxon>Bacillati</taxon>
        <taxon>Bacillota</taxon>
        <taxon>Clostridia</taxon>
        <taxon>Eubacteriales</taxon>
        <taxon>Butyricicoccaceae</taxon>
        <taxon>Butyricicoccus</taxon>
    </lineage>
</organism>